<feature type="region of interest" description="Disordered" evidence="1">
    <location>
        <begin position="85"/>
        <end position="104"/>
    </location>
</feature>
<sequence>MVPSLLQNVDAFSEQDNTVIVQIPLNQVCSQIDDQPQASSDTSLRAPHSSKVSSPLKLSYIPEPISELEEDIQLSNTENIVVNDNDAEKEVLESPKEKSSSSEENFLKYGSIELMTNEGQQEDLFDPINHLKELLQDQASEQDNVLEVQSHSFDTSSDIPSITSTDAEWQTSNASEVSLPHSDAINLTLRKRRVPPVALISADIRQVRSCVQRTNAYAAKFELLSQEDTGLHLWLNLNKEKEPPLPVKNYKKGNGTLPTLASTAANKIYSSPNIAANASSQPVLPISQTLNSSADSDTLDSSASLSSSKSSKSSVSLRTSFDMSSLRSRQSSPPISPKFKASNFATLANLSRHGSSNKSNRTPINMPPPMMNDPANNSPMNSLRSKSSRQRRFSFQSVSSRFSFGSNSPSSISNSIEENNDASLSGLVVDEVALNKLCDVLPYEDREVLAKYLREAGGNDELMAVSLYMRDLKNGDIS</sequence>
<keyword evidence="3" id="KW-1185">Reference proteome</keyword>
<dbReference type="Proteomes" id="UP000789342">
    <property type="component" value="Unassembled WGS sequence"/>
</dbReference>
<evidence type="ECO:0000313" key="2">
    <source>
        <dbReference type="EMBL" id="CAG8561843.1"/>
    </source>
</evidence>
<feature type="region of interest" description="Disordered" evidence="1">
    <location>
        <begin position="32"/>
        <end position="55"/>
    </location>
</feature>
<feature type="compositionally biased region" description="Polar residues" evidence="1">
    <location>
        <begin position="343"/>
        <end position="359"/>
    </location>
</feature>
<organism evidence="2 3">
    <name type="scientific">Acaulospora morrowiae</name>
    <dbReference type="NCBI Taxonomy" id="94023"/>
    <lineage>
        <taxon>Eukaryota</taxon>
        <taxon>Fungi</taxon>
        <taxon>Fungi incertae sedis</taxon>
        <taxon>Mucoromycota</taxon>
        <taxon>Glomeromycotina</taxon>
        <taxon>Glomeromycetes</taxon>
        <taxon>Diversisporales</taxon>
        <taxon>Acaulosporaceae</taxon>
        <taxon>Acaulospora</taxon>
    </lineage>
</organism>
<dbReference type="AlphaFoldDB" id="A0A9N9FWY3"/>
<accession>A0A9N9FWY3</accession>
<feature type="compositionally biased region" description="Low complexity" evidence="1">
    <location>
        <begin position="372"/>
        <end position="385"/>
    </location>
</feature>
<protein>
    <submittedName>
        <fullName evidence="2">2259_t:CDS:1</fullName>
    </submittedName>
</protein>
<evidence type="ECO:0000313" key="3">
    <source>
        <dbReference type="Proteomes" id="UP000789342"/>
    </source>
</evidence>
<evidence type="ECO:0000256" key="1">
    <source>
        <dbReference type="SAM" id="MobiDB-lite"/>
    </source>
</evidence>
<dbReference type="EMBL" id="CAJVPV010003884">
    <property type="protein sequence ID" value="CAG8561843.1"/>
    <property type="molecule type" value="Genomic_DNA"/>
</dbReference>
<gene>
    <name evidence="2" type="ORF">AMORRO_LOCUS6055</name>
</gene>
<name>A0A9N9FWY3_9GLOM</name>
<dbReference type="OrthoDB" id="2413468at2759"/>
<reference evidence="2" key="1">
    <citation type="submission" date="2021-06" db="EMBL/GenBank/DDBJ databases">
        <authorList>
            <person name="Kallberg Y."/>
            <person name="Tangrot J."/>
            <person name="Rosling A."/>
        </authorList>
    </citation>
    <scope>NUCLEOTIDE SEQUENCE</scope>
    <source>
        <strain evidence="2">CL551</strain>
    </source>
</reference>
<feature type="compositionally biased region" description="Low complexity" evidence="1">
    <location>
        <begin position="292"/>
        <end position="320"/>
    </location>
</feature>
<feature type="compositionally biased region" description="Polar residues" evidence="1">
    <location>
        <begin position="321"/>
        <end position="333"/>
    </location>
</feature>
<proteinExistence type="predicted"/>
<comment type="caution">
    <text evidence="2">The sequence shown here is derived from an EMBL/GenBank/DDBJ whole genome shotgun (WGS) entry which is preliminary data.</text>
</comment>
<feature type="compositionally biased region" description="Polar residues" evidence="1">
    <location>
        <begin position="32"/>
        <end position="43"/>
    </location>
</feature>
<feature type="compositionally biased region" description="Basic and acidic residues" evidence="1">
    <location>
        <begin position="86"/>
        <end position="101"/>
    </location>
</feature>
<feature type="region of interest" description="Disordered" evidence="1">
    <location>
        <begin position="292"/>
        <end position="390"/>
    </location>
</feature>